<gene>
    <name evidence="21" type="primary">PINK1</name>
</gene>
<accession>A0A3P8ZHM3</accession>
<dbReference type="AlphaFoldDB" id="A0A3P8ZHM3"/>
<evidence type="ECO:0000256" key="7">
    <source>
        <dbReference type="ARBA" id="ARBA00022679"/>
    </source>
</evidence>
<keyword evidence="12" id="KW-0472">Membrane</keyword>
<sequence length="610" mass="66962">MSVKQAISRGVELGRSVFQLSLFKPAGRVAAKFRGERFRVGQPARTVQPQTFLPIRYRYFRISLRGLAAQLQSVGFRRLGGGGSPRNRAVFLAFAVGAGLIEKDLEDDRKSAATCQEIQAVFTKKKFPSPLKSFASGYKLEDYAFGKQIGKGSNAAVYEVTAPFAGLRDMERDQCSLVELKDQLSQDGMAANGSLSGPSGSLGIYPLAVKMMWNFGAGSSSEAILRSMSQELVPAGRLAMKQERDEQIALSGYFGIVPKRCSAHPNVIRVFRAFTADVPLLPGAQEEYPDVLPARLNPEGLGNNRTLFLVMKNYPCTLRQYLQANVPSGRQGGLMVLQLLEGVDHLYRQGIAHRDLKSDNVLLEFDSGQGEREREGETTDRLWNHAFSLQLEHTWFQYGCPRLVITDFGCCLAQSDSSLQLPFNSVWVNRGGNSCLMAPEVATAVPGPGVAIDYGKADAWAVGAISYEIFGLANPFYGARGLDSRSFQEKQLPALPASVSADMRLVVRLLLCRNPKKRLSARLAANILHLSLWGRRALANQDSAGMKKLADWLLCQSALVLLRGCGSNGNSVEAELQWCFLSNLDLEDLRLAVSYLLYGREQGRASIMSL</sequence>
<dbReference type="Gene3D" id="1.10.510.10">
    <property type="entry name" value="Transferase(Phosphotransferase) domain 1"/>
    <property type="match status" value="1"/>
</dbReference>
<reference evidence="21" key="2">
    <citation type="submission" date="2020-02" db="EMBL/GenBank/DDBJ databases">
        <title>Esox lucius (northern pike) genome, fEsoLuc1, primary haplotype.</title>
        <authorList>
            <person name="Myers G."/>
            <person name="Karagic N."/>
            <person name="Meyer A."/>
            <person name="Pippel M."/>
            <person name="Reichard M."/>
            <person name="Winkler S."/>
            <person name="Tracey A."/>
            <person name="Sims Y."/>
            <person name="Howe K."/>
            <person name="Rhie A."/>
            <person name="Formenti G."/>
            <person name="Durbin R."/>
            <person name="Fedrigo O."/>
            <person name="Jarvis E.D."/>
        </authorList>
    </citation>
    <scope>NUCLEOTIDE SEQUENCE [LARGE SCALE GENOMIC DNA]</scope>
</reference>
<keyword evidence="9" id="KW-0547">Nucleotide-binding</keyword>
<dbReference type="GO" id="GO:0004674">
    <property type="term" value="F:protein serine/threonine kinase activity"/>
    <property type="evidence" value="ECO:0007669"/>
    <property type="project" value="UniProtKB-KW"/>
</dbReference>
<keyword evidence="14" id="KW-0460">Magnesium</keyword>
<keyword evidence="15" id="KW-0809">Transit peptide</keyword>
<keyword evidence="11" id="KW-1000">Mitochondrion outer membrane</keyword>
<dbReference type="GO" id="GO:0005743">
    <property type="term" value="C:mitochondrial inner membrane"/>
    <property type="evidence" value="ECO:0007669"/>
    <property type="project" value="UniProtKB-SubCell"/>
</dbReference>
<evidence type="ECO:0000256" key="15">
    <source>
        <dbReference type="ARBA" id="ARBA00022946"/>
    </source>
</evidence>
<dbReference type="Ensembl" id="ENSELUT00000014096.3">
    <property type="protein sequence ID" value="ENSELUP00000028155.3"/>
    <property type="gene ID" value="ENSELUG00000004625.3"/>
</dbReference>
<dbReference type="EC" id="2.7.11.1" evidence="5"/>
<comment type="subcellular location">
    <subcellularLocation>
        <location evidence="3">Cytoplasm</location>
        <location evidence="3">Cytosol</location>
    </subcellularLocation>
    <subcellularLocation>
        <location evidence="2">Mitochondrion inner membrane</location>
        <topology evidence="2">Single-pass membrane protein</topology>
    </subcellularLocation>
    <subcellularLocation>
        <location evidence="4">Mitochondrion outer membrane</location>
        <topology evidence="4">Single-pass membrane protein</topology>
    </subcellularLocation>
</comment>
<keyword evidence="7" id="KW-0808">Transferase</keyword>
<dbReference type="InterPro" id="IPR008271">
    <property type="entry name" value="Ser/Thr_kinase_AS"/>
</dbReference>
<evidence type="ECO:0000256" key="11">
    <source>
        <dbReference type="ARBA" id="ARBA00022787"/>
    </source>
</evidence>
<dbReference type="SMART" id="SM00220">
    <property type="entry name" value="S_TKc"/>
    <property type="match status" value="1"/>
</dbReference>
<dbReference type="GO" id="GO:0090141">
    <property type="term" value="P:positive regulation of mitochondrial fission"/>
    <property type="evidence" value="ECO:0007669"/>
    <property type="project" value="TreeGrafter"/>
</dbReference>
<dbReference type="GO" id="GO:0042981">
    <property type="term" value="P:regulation of apoptotic process"/>
    <property type="evidence" value="ECO:0007669"/>
    <property type="project" value="TreeGrafter"/>
</dbReference>
<feature type="domain" description="Protein kinase" evidence="20">
    <location>
        <begin position="143"/>
        <end position="532"/>
    </location>
</feature>
<organism evidence="21 22">
    <name type="scientific">Esox lucius</name>
    <name type="common">Northern pike</name>
    <dbReference type="NCBI Taxonomy" id="8010"/>
    <lineage>
        <taxon>Eukaryota</taxon>
        <taxon>Metazoa</taxon>
        <taxon>Chordata</taxon>
        <taxon>Craniata</taxon>
        <taxon>Vertebrata</taxon>
        <taxon>Euteleostomi</taxon>
        <taxon>Actinopterygii</taxon>
        <taxon>Neopterygii</taxon>
        <taxon>Teleostei</taxon>
        <taxon>Protacanthopterygii</taxon>
        <taxon>Esociformes</taxon>
        <taxon>Esocidae</taxon>
        <taxon>Esox</taxon>
    </lineage>
</organism>
<proteinExistence type="inferred from homology"/>
<dbReference type="InParanoid" id="A0A3P8ZHM3"/>
<keyword evidence="8" id="KW-0479">Metal-binding</keyword>
<dbReference type="GO" id="GO:0046872">
    <property type="term" value="F:metal ion binding"/>
    <property type="evidence" value="ECO:0007669"/>
    <property type="project" value="UniProtKB-KW"/>
</dbReference>
<dbReference type="GO" id="GO:0005741">
    <property type="term" value="C:mitochondrial outer membrane"/>
    <property type="evidence" value="ECO:0007669"/>
    <property type="project" value="UniProtKB-SubCell"/>
</dbReference>
<evidence type="ECO:0000256" key="3">
    <source>
        <dbReference type="ARBA" id="ARBA00004514"/>
    </source>
</evidence>
<dbReference type="PROSITE" id="PS50011">
    <property type="entry name" value="PROTEIN_KINASE_DOM"/>
    <property type="match status" value="1"/>
</dbReference>
<keyword evidence="22" id="KW-1185">Reference proteome</keyword>
<dbReference type="InterPro" id="IPR051511">
    <property type="entry name" value="MitoQC_Scaffold_Kinases"/>
</dbReference>
<dbReference type="GO" id="GO:0005829">
    <property type="term" value="C:cytosol"/>
    <property type="evidence" value="ECO:0007669"/>
    <property type="project" value="UniProtKB-SubCell"/>
</dbReference>
<evidence type="ECO:0000313" key="22">
    <source>
        <dbReference type="Proteomes" id="UP000265140"/>
    </source>
</evidence>
<name>A0A3P8ZHM3_ESOLU</name>
<evidence type="ECO:0000256" key="5">
    <source>
        <dbReference type="ARBA" id="ARBA00012513"/>
    </source>
</evidence>
<reference evidence="21" key="4">
    <citation type="submission" date="2025-09" db="UniProtKB">
        <authorList>
            <consortium name="Ensembl"/>
        </authorList>
    </citation>
    <scope>IDENTIFICATION</scope>
</reference>
<evidence type="ECO:0000256" key="10">
    <source>
        <dbReference type="ARBA" id="ARBA00022777"/>
    </source>
</evidence>
<dbReference type="Pfam" id="PF00069">
    <property type="entry name" value="Pkinase"/>
    <property type="match status" value="1"/>
</dbReference>
<evidence type="ECO:0000256" key="13">
    <source>
        <dbReference type="ARBA" id="ARBA00022840"/>
    </source>
</evidence>
<comment type="cofactor">
    <cofactor evidence="1">
        <name>Mg(2+)</name>
        <dbReference type="ChEBI" id="CHEBI:18420"/>
    </cofactor>
</comment>
<keyword evidence="16" id="KW-0496">Mitochondrion</keyword>
<dbReference type="InterPro" id="IPR011009">
    <property type="entry name" value="Kinase-like_dom_sf"/>
</dbReference>
<protein>
    <recommendedName>
        <fullName evidence="5">non-specific serine/threonine protein kinase</fullName>
        <ecNumber evidence="5">2.7.11.1</ecNumber>
    </recommendedName>
</protein>
<evidence type="ECO:0000256" key="14">
    <source>
        <dbReference type="ARBA" id="ARBA00022842"/>
    </source>
</evidence>
<dbReference type="Bgee" id="ENSELUG00000004625">
    <property type="expression patterns" value="Expressed in brain and 15 other cell types or tissues"/>
</dbReference>
<keyword evidence="13" id="KW-0067">ATP-binding</keyword>
<comment type="catalytic activity">
    <reaction evidence="18">
        <text>L-threonyl-[protein] + ATP = O-phospho-L-threonyl-[protein] + ADP + H(+)</text>
        <dbReference type="Rhea" id="RHEA:46608"/>
        <dbReference type="Rhea" id="RHEA-COMP:11060"/>
        <dbReference type="Rhea" id="RHEA-COMP:11605"/>
        <dbReference type="ChEBI" id="CHEBI:15378"/>
        <dbReference type="ChEBI" id="CHEBI:30013"/>
        <dbReference type="ChEBI" id="CHEBI:30616"/>
        <dbReference type="ChEBI" id="CHEBI:61977"/>
        <dbReference type="ChEBI" id="CHEBI:456216"/>
        <dbReference type="EC" id="2.7.11.1"/>
    </reaction>
</comment>
<reference evidence="21" key="3">
    <citation type="submission" date="2025-08" db="UniProtKB">
        <authorList>
            <consortium name="Ensembl"/>
        </authorList>
    </citation>
    <scope>IDENTIFICATION</scope>
</reference>
<comment type="catalytic activity">
    <reaction evidence="19">
        <text>L-seryl-[protein] + ATP = O-phospho-L-seryl-[protein] + ADP + H(+)</text>
        <dbReference type="Rhea" id="RHEA:17989"/>
        <dbReference type="Rhea" id="RHEA-COMP:9863"/>
        <dbReference type="Rhea" id="RHEA-COMP:11604"/>
        <dbReference type="ChEBI" id="CHEBI:15378"/>
        <dbReference type="ChEBI" id="CHEBI:29999"/>
        <dbReference type="ChEBI" id="CHEBI:30616"/>
        <dbReference type="ChEBI" id="CHEBI:83421"/>
        <dbReference type="ChEBI" id="CHEBI:456216"/>
        <dbReference type="EC" id="2.7.11.1"/>
    </reaction>
</comment>
<dbReference type="PROSITE" id="PS00108">
    <property type="entry name" value="PROTEIN_KINASE_ST"/>
    <property type="match status" value="1"/>
</dbReference>
<dbReference type="STRING" id="8010.ENSELUP00000028155"/>
<evidence type="ECO:0000256" key="18">
    <source>
        <dbReference type="ARBA" id="ARBA00047899"/>
    </source>
</evidence>
<dbReference type="GO" id="GO:0005524">
    <property type="term" value="F:ATP binding"/>
    <property type="evidence" value="ECO:0007669"/>
    <property type="project" value="UniProtKB-KW"/>
</dbReference>
<evidence type="ECO:0000313" key="21">
    <source>
        <dbReference type="Ensembl" id="ENSELUP00000028155.3"/>
    </source>
</evidence>
<dbReference type="SUPFAM" id="SSF56112">
    <property type="entry name" value="Protein kinase-like (PK-like)"/>
    <property type="match status" value="1"/>
</dbReference>
<evidence type="ECO:0000256" key="1">
    <source>
        <dbReference type="ARBA" id="ARBA00001946"/>
    </source>
</evidence>
<evidence type="ECO:0000256" key="12">
    <source>
        <dbReference type="ARBA" id="ARBA00022792"/>
    </source>
</evidence>
<dbReference type="InterPro" id="IPR000719">
    <property type="entry name" value="Prot_kinase_dom"/>
</dbReference>
<dbReference type="Proteomes" id="UP000265140">
    <property type="component" value="Chromosome 12"/>
</dbReference>
<dbReference type="PANTHER" id="PTHR22972">
    <property type="entry name" value="SERINE/THREONINE PROTEIN KINASE"/>
    <property type="match status" value="1"/>
</dbReference>
<evidence type="ECO:0000256" key="17">
    <source>
        <dbReference type="ARBA" id="ARBA00038349"/>
    </source>
</evidence>
<dbReference type="GeneTree" id="ENSGT00390000001206"/>
<keyword evidence="12" id="KW-0999">Mitochondrion inner membrane</keyword>
<evidence type="ECO:0000256" key="2">
    <source>
        <dbReference type="ARBA" id="ARBA00004434"/>
    </source>
</evidence>
<evidence type="ECO:0000256" key="19">
    <source>
        <dbReference type="ARBA" id="ARBA00048679"/>
    </source>
</evidence>
<evidence type="ECO:0000256" key="16">
    <source>
        <dbReference type="ARBA" id="ARBA00023128"/>
    </source>
</evidence>
<reference evidence="22" key="1">
    <citation type="journal article" date="2014" name="PLoS ONE">
        <title>The genome and linkage map of the northern pike (Esox lucius): conserved synteny revealed between the salmonid sister group and the Neoteleostei.</title>
        <authorList>
            <person name="Rondeau E.B."/>
            <person name="Minkley D.R."/>
            <person name="Leong J.S."/>
            <person name="Messmer A.M."/>
            <person name="Jantzen J.R."/>
            <person name="von Schalburg K.R."/>
            <person name="Lemon C."/>
            <person name="Bird N.H."/>
            <person name="Koop B.F."/>
        </authorList>
    </citation>
    <scope>NUCLEOTIDE SEQUENCE</scope>
</reference>
<comment type="similarity">
    <text evidence="17">Belongs to the protein kinase superfamily.</text>
</comment>
<evidence type="ECO:0000256" key="4">
    <source>
        <dbReference type="ARBA" id="ARBA00004572"/>
    </source>
</evidence>
<dbReference type="PANTHER" id="PTHR22972:SF7">
    <property type="entry name" value="SERINE_THREONINE-PROTEIN KINASE PINK1, MITOCHONDRIAL"/>
    <property type="match status" value="1"/>
</dbReference>
<evidence type="ECO:0000256" key="9">
    <source>
        <dbReference type="ARBA" id="ARBA00022741"/>
    </source>
</evidence>
<keyword evidence="10" id="KW-0418">Kinase</keyword>
<evidence type="ECO:0000256" key="8">
    <source>
        <dbReference type="ARBA" id="ARBA00022723"/>
    </source>
</evidence>
<dbReference type="OMA" id="TCCSLRN"/>
<dbReference type="GO" id="GO:0000422">
    <property type="term" value="P:autophagy of mitochondrion"/>
    <property type="evidence" value="ECO:0007669"/>
    <property type="project" value="TreeGrafter"/>
</dbReference>
<evidence type="ECO:0000259" key="20">
    <source>
        <dbReference type="PROSITE" id="PS50011"/>
    </source>
</evidence>
<evidence type="ECO:0000256" key="6">
    <source>
        <dbReference type="ARBA" id="ARBA00022527"/>
    </source>
</evidence>
<keyword evidence="6" id="KW-0723">Serine/threonine-protein kinase</keyword>